<dbReference type="Proteomes" id="UP001143486">
    <property type="component" value="Unassembled WGS sequence"/>
</dbReference>
<dbReference type="InterPro" id="IPR007235">
    <property type="entry name" value="Glyco_trans_28_C"/>
</dbReference>
<evidence type="ECO:0000313" key="4">
    <source>
        <dbReference type="EMBL" id="GLK51492.1"/>
    </source>
</evidence>
<dbReference type="PANTHER" id="PTHR21015">
    <property type="entry name" value="UDP-N-ACETYLGLUCOSAMINE--N-ACETYLMURAMYL-(PENTAPEPTIDE) PYROPHOSPHORYL-UNDECAPRENOL N-ACETYLGLUCOSAMINE TRANSFERASE 1"/>
    <property type="match status" value="1"/>
</dbReference>
<feature type="active site" description="Proton acceptor" evidence="1">
    <location>
        <position position="22"/>
    </location>
</feature>
<protein>
    <submittedName>
        <fullName evidence="4">UDP-2,4-diacetamido-2,4, 6-trideoxy-beta-L-altropyranose hydrolase</fullName>
    </submittedName>
</protein>
<dbReference type="AlphaFoldDB" id="A0A9W6MMT2"/>
<proteinExistence type="predicted"/>
<dbReference type="InterPro" id="IPR020023">
    <property type="entry name" value="PseG"/>
</dbReference>
<evidence type="ECO:0000256" key="2">
    <source>
        <dbReference type="PIRSR" id="PIRSR620023-2"/>
    </source>
</evidence>
<reference evidence="4" key="2">
    <citation type="submission" date="2023-01" db="EMBL/GenBank/DDBJ databases">
        <authorList>
            <person name="Sun Q."/>
            <person name="Evtushenko L."/>
        </authorList>
    </citation>
    <scope>NUCLEOTIDE SEQUENCE</scope>
    <source>
        <strain evidence="4">VKM B-1513</strain>
    </source>
</reference>
<accession>A0A9W6MMT2</accession>
<name>A0A9W6MMT2_9PROT</name>
<gene>
    <name evidence="4" type="primary">flmD</name>
    <name evidence="4" type="ORF">GCM10017621_10000</name>
</gene>
<dbReference type="EMBL" id="BSFE01000002">
    <property type="protein sequence ID" value="GLK51492.1"/>
    <property type="molecule type" value="Genomic_DNA"/>
</dbReference>
<sequence length="358" mass="38172">MTRHAPRILFRADASPSLGGGHVMRCLALARALCHPMSHEWGTNVAFACCEGTLDAAPALARSNLPVTTARSEADFDFPADWGGRADAIFVDLYTSTRADETRMRDRAGIIAVIEDLPERTHDCDLLVDPMPGGSPFDYAGRVPGDCNIMAGGAFALVRSEFAEQRQRALDRHFNPGPVKRILVSMGLTDLGGISEPVARLALDTLPEASVEVILGPRAPSRAALEALCRTEPRLTVHVDIDDMAQRMAKADLAIGAGGGTALERCVVGLPSIAVVLAGNQQEMTGLLDTDGALAAIASPEDVLAELPGLIRRLERPAARARMAERAAAVCDGRGAQRVARALVERIERQREAGHEPV</sequence>
<evidence type="ECO:0000313" key="5">
    <source>
        <dbReference type="Proteomes" id="UP001143486"/>
    </source>
</evidence>
<dbReference type="PANTHER" id="PTHR21015:SF22">
    <property type="entry name" value="GLYCOSYLTRANSFERASE"/>
    <property type="match status" value="1"/>
</dbReference>
<feature type="binding site" evidence="2">
    <location>
        <position position="264"/>
    </location>
    <ligand>
        <name>substrate</name>
    </ligand>
</feature>
<dbReference type="Gene3D" id="3.40.50.11190">
    <property type="match status" value="1"/>
</dbReference>
<feature type="domain" description="Glycosyl transferase family 28 C-terminal" evidence="3">
    <location>
        <begin position="241"/>
        <end position="288"/>
    </location>
</feature>
<keyword evidence="5" id="KW-1185">Reference proteome</keyword>
<feature type="binding site" evidence="2">
    <location>
        <position position="159"/>
    </location>
    <ligand>
        <name>substrate</name>
    </ligand>
</feature>
<dbReference type="Pfam" id="PF04101">
    <property type="entry name" value="Glyco_tran_28_C"/>
    <property type="match status" value="1"/>
</dbReference>
<dbReference type="GO" id="GO:0016758">
    <property type="term" value="F:hexosyltransferase activity"/>
    <property type="evidence" value="ECO:0007669"/>
    <property type="project" value="InterPro"/>
</dbReference>
<dbReference type="Gene3D" id="3.40.50.2000">
    <property type="entry name" value="Glycogen Phosphorylase B"/>
    <property type="match status" value="1"/>
</dbReference>
<dbReference type="SUPFAM" id="SSF53756">
    <property type="entry name" value="UDP-Glycosyltransferase/glycogen phosphorylase"/>
    <property type="match status" value="1"/>
</dbReference>
<dbReference type="NCBIfam" id="TIGR03590">
    <property type="entry name" value="PseG"/>
    <property type="match status" value="1"/>
</dbReference>
<dbReference type="GO" id="GO:0016787">
    <property type="term" value="F:hydrolase activity"/>
    <property type="evidence" value="ECO:0007669"/>
    <property type="project" value="UniProtKB-KW"/>
</dbReference>
<keyword evidence="4" id="KW-0378">Hydrolase</keyword>
<evidence type="ECO:0000259" key="3">
    <source>
        <dbReference type="Pfam" id="PF04101"/>
    </source>
</evidence>
<reference evidence="4" key="1">
    <citation type="journal article" date="2014" name="Int. J. Syst. Evol. Microbiol.">
        <title>Complete genome sequence of Corynebacterium casei LMG S-19264T (=DSM 44701T), isolated from a smear-ripened cheese.</title>
        <authorList>
            <consortium name="US DOE Joint Genome Institute (JGI-PGF)"/>
            <person name="Walter F."/>
            <person name="Albersmeier A."/>
            <person name="Kalinowski J."/>
            <person name="Ruckert C."/>
        </authorList>
    </citation>
    <scope>NUCLEOTIDE SEQUENCE</scope>
    <source>
        <strain evidence="4">VKM B-1513</strain>
    </source>
</reference>
<evidence type="ECO:0000256" key="1">
    <source>
        <dbReference type="PIRSR" id="PIRSR620023-1"/>
    </source>
</evidence>
<organism evidence="4 5">
    <name type="scientific">Maricaulis virginensis</name>
    <dbReference type="NCBI Taxonomy" id="144022"/>
    <lineage>
        <taxon>Bacteria</taxon>
        <taxon>Pseudomonadati</taxon>
        <taxon>Pseudomonadota</taxon>
        <taxon>Alphaproteobacteria</taxon>
        <taxon>Maricaulales</taxon>
        <taxon>Maricaulaceae</taxon>
        <taxon>Maricaulis</taxon>
    </lineage>
</organism>
<dbReference type="RefSeq" id="WP_271185872.1">
    <property type="nucleotide sequence ID" value="NZ_BSFE01000002.1"/>
</dbReference>
<comment type="caution">
    <text evidence="4">The sequence shown here is derived from an EMBL/GenBank/DDBJ whole genome shotgun (WGS) entry which is preliminary data.</text>
</comment>